<dbReference type="AlphaFoldDB" id="C1DY08"/>
<dbReference type="GeneID" id="8241280"/>
<sequence length="107" mass="12445">MSDESTGLHEASHYKFTRRVITPTFPVEGDYLKIETEEAIFGILFAYMGWWLFRQLRGVFAWYRETRELRRAHGSDPVGVTVDEDDESGSDADEDYEFVQKGGRKED</sequence>
<keyword evidence="2" id="KW-0472">Membrane</keyword>
<dbReference type="EMBL" id="CP001323">
    <property type="protein sequence ID" value="ACO60862.1"/>
    <property type="molecule type" value="Genomic_DNA"/>
</dbReference>
<dbReference type="OrthoDB" id="10506699at2759"/>
<evidence type="ECO:0000256" key="1">
    <source>
        <dbReference type="SAM" id="MobiDB-lite"/>
    </source>
</evidence>
<evidence type="ECO:0000313" key="4">
    <source>
        <dbReference type="Proteomes" id="UP000002009"/>
    </source>
</evidence>
<protein>
    <submittedName>
        <fullName evidence="3">Uncharacterized protein</fullName>
    </submittedName>
</protein>
<name>C1DY08_MICCC</name>
<evidence type="ECO:0000313" key="3">
    <source>
        <dbReference type="EMBL" id="ACO60862.1"/>
    </source>
</evidence>
<gene>
    <name evidence="3" type="ORF">MICPUN_56103</name>
</gene>
<dbReference type="KEGG" id="mis:MICPUN_56103"/>
<keyword evidence="2" id="KW-0812">Transmembrane</keyword>
<evidence type="ECO:0000256" key="2">
    <source>
        <dbReference type="SAM" id="Phobius"/>
    </source>
</evidence>
<dbReference type="RefSeq" id="XP_002499604.1">
    <property type="nucleotide sequence ID" value="XM_002499558.1"/>
</dbReference>
<proteinExistence type="predicted"/>
<reference evidence="3 4" key="1">
    <citation type="journal article" date="2009" name="Science">
        <title>Green evolution and dynamic adaptations revealed by genomes of the marine picoeukaryotes Micromonas.</title>
        <authorList>
            <person name="Worden A.Z."/>
            <person name="Lee J.H."/>
            <person name="Mock T."/>
            <person name="Rouze P."/>
            <person name="Simmons M.P."/>
            <person name="Aerts A.L."/>
            <person name="Allen A.E."/>
            <person name="Cuvelier M.L."/>
            <person name="Derelle E."/>
            <person name="Everett M.V."/>
            <person name="Foulon E."/>
            <person name="Grimwood J."/>
            <person name="Gundlach H."/>
            <person name="Henrissat B."/>
            <person name="Napoli C."/>
            <person name="McDonald S.M."/>
            <person name="Parker M.S."/>
            <person name="Rombauts S."/>
            <person name="Salamov A."/>
            <person name="Von Dassow P."/>
            <person name="Badger J.H."/>
            <person name="Coutinho P.M."/>
            <person name="Demir E."/>
            <person name="Dubchak I."/>
            <person name="Gentemann C."/>
            <person name="Eikrem W."/>
            <person name="Gready J.E."/>
            <person name="John U."/>
            <person name="Lanier W."/>
            <person name="Lindquist E.A."/>
            <person name="Lucas S."/>
            <person name="Mayer K.F."/>
            <person name="Moreau H."/>
            <person name="Not F."/>
            <person name="Otillar R."/>
            <person name="Panaud O."/>
            <person name="Pangilinan J."/>
            <person name="Paulsen I."/>
            <person name="Piegu B."/>
            <person name="Poliakov A."/>
            <person name="Robbens S."/>
            <person name="Schmutz J."/>
            <person name="Toulza E."/>
            <person name="Wyss T."/>
            <person name="Zelensky A."/>
            <person name="Zhou K."/>
            <person name="Armbrust E.V."/>
            <person name="Bhattacharya D."/>
            <person name="Goodenough U.W."/>
            <person name="Van de Peer Y."/>
            <person name="Grigoriev I.V."/>
        </authorList>
    </citation>
    <scope>NUCLEOTIDE SEQUENCE [LARGE SCALE GENOMIC DNA]</scope>
    <source>
        <strain evidence="4">RCC299 / NOUM17</strain>
    </source>
</reference>
<dbReference type="InParanoid" id="C1DY08"/>
<accession>C1DY08</accession>
<feature type="transmembrane region" description="Helical" evidence="2">
    <location>
        <begin position="39"/>
        <end position="63"/>
    </location>
</feature>
<feature type="compositionally biased region" description="Acidic residues" evidence="1">
    <location>
        <begin position="82"/>
        <end position="97"/>
    </location>
</feature>
<keyword evidence="4" id="KW-1185">Reference proteome</keyword>
<dbReference type="OMA" id="FAWYRET"/>
<dbReference type="Proteomes" id="UP000002009">
    <property type="component" value="Chromosome 2"/>
</dbReference>
<feature type="region of interest" description="Disordered" evidence="1">
    <location>
        <begin position="73"/>
        <end position="107"/>
    </location>
</feature>
<organism evidence="3 4">
    <name type="scientific">Micromonas commoda (strain RCC299 / NOUM17 / CCMP2709)</name>
    <name type="common">Picoplanktonic green alga</name>
    <dbReference type="NCBI Taxonomy" id="296587"/>
    <lineage>
        <taxon>Eukaryota</taxon>
        <taxon>Viridiplantae</taxon>
        <taxon>Chlorophyta</taxon>
        <taxon>Mamiellophyceae</taxon>
        <taxon>Mamiellales</taxon>
        <taxon>Mamiellaceae</taxon>
        <taxon>Micromonas</taxon>
    </lineage>
</organism>
<keyword evidence="2" id="KW-1133">Transmembrane helix</keyword>